<accession>A0AAV0XCD1</accession>
<organism evidence="1 2">
    <name type="scientific">Macrosiphum euphorbiae</name>
    <name type="common">potato aphid</name>
    <dbReference type="NCBI Taxonomy" id="13131"/>
    <lineage>
        <taxon>Eukaryota</taxon>
        <taxon>Metazoa</taxon>
        <taxon>Ecdysozoa</taxon>
        <taxon>Arthropoda</taxon>
        <taxon>Hexapoda</taxon>
        <taxon>Insecta</taxon>
        <taxon>Pterygota</taxon>
        <taxon>Neoptera</taxon>
        <taxon>Paraneoptera</taxon>
        <taxon>Hemiptera</taxon>
        <taxon>Sternorrhyncha</taxon>
        <taxon>Aphidomorpha</taxon>
        <taxon>Aphidoidea</taxon>
        <taxon>Aphididae</taxon>
        <taxon>Macrosiphini</taxon>
        <taxon>Macrosiphum</taxon>
    </lineage>
</organism>
<evidence type="ECO:0000313" key="1">
    <source>
        <dbReference type="EMBL" id="CAI6365858.1"/>
    </source>
</evidence>
<proteinExistence type="predicted"/>
<dbReference type="EMBL" id="CARXXK010000004">
    <property type="protein sequence ID" value="CAI6365858.1"/>
    <property type="molecule type" value="Genomic_DNA"/>
</dbReference>
<evidence type="ECO:0008006" key="3">
    <source>
        <dbReference type="Google" id="ProtNLM"/>
    </source>
</evidence>
<evidence type="ECO:0000313" key="2">
    <source>
        <dbReference type="Proteomes" id="UP001160148"/>
    </source>
</evidence>
<keyword evidence="2" id="KW-1185">Reference proteome</keyword>
<dbReference type="Proteomes" id="UP001160148">
    <property type="component" value="Unassembled WGS sequence"/>
</dbReference>
<protein>
    <recommendedName>
        <fullName evidence="3">Otubain</fullName>
    </recommendedName>
</protein>
<name>A0AAV0XCD1_9HEMI</name>
<gene>
    <name evidence="1" type="ORF">MEUPH1_LOCUS20519</name>
</gene>
<sequence>MVYKKCSNNELQCSTSTMMQDCPAFIYVRVVTDGSNIEISCMDERHNHAMPEMLFSNLPNQRRLAPQTKSEVIKLMDMKANKKLIQANT</sequence>
<reference evidence="1 2" key="1">
    <citation type="submission" date="2023-01" db="EMBL/GenBank/DDBJ databases">
        <authorList>
            <person name="Whitehead M."/>
        </authorList>
    </citation>
    <scope>NUCLEOTIDE SEQUENCE [LARGE SCALE GENOMIC DNA]</scope>
</reference>
<dbReference type="AlphaFoldDB" id="A0AAV0XCD1"/>
<comment type="caution">
    <text evidence="1">The sequence shown here is derived from an EMBL/GenBank/DDBJ whole genome shotgun (WGS) entry which is preliminary data.</text>
</comment>